<dbReference type="Proteomes" id="UP000564806">
    <property type="component" value="Unassembled WGS sequence"/>
</dbReference>
<sequence>MALGIVITATLLSGCSSSDGKASNTNINTNSKANTDSNTNKNTIAADSKKEKKLNAYEKTALEYVNVFMNGTDPEAKKAFITDNIHTEAQPIFQLLAAKEIPESSKLQDPKVLESQDYKDKEGKKNKIVLIEGTKSSLPNSEIIVLFVDEKIVWVTSATDKQTFDVVRKEFKHPIPENSSVENSATDPKATLQEIQNFIVSDIWNTGFVDISWYLADGTSSTGESLDIDFTMEQLGKAIDKKSEYDKYIQSLSDEYSSVKNTWGKLSAEVDFLYQQLQSNPPKANDSSNKLDNGKLKQYMQAFEKDVSELTKP</sequence>
<protein>
    <submittedName>
        <fullName evidence="2">Uncharacterized protein</fullName>
    </submittedName>
</protein>
<reference evidence="2" key="1">
    <citation type="submission" date="2020-06" db="EMBL/GenBank/DDBJ databases">
        <title>Paenibacillus sp. nov., isolated from soil.</title>
        <authorList>
            <person name="Seo Y.L."/>
        </authorList>
    </citation>
    <scope>NUCLEOTIDE SEQUENCE [LARGE SCALE GENOMIC DNA]</scope>
    <source>
        <strain evidence="2">JW14</strain>
    </source>
</reference>
<gene>
    <name evidence="2" type="ORF">HPT30_13940</name>
</gene>
<evidence type="ECO:0000256" key="1">
    <source>
        <dbReference type="SAM" id="MobiDB-lite"/>
    </source>
</evidence>
<name>A0A850ENU9_9BACL</name>
<dbReference type="AlphaFoldDB" id="A0A850ENU9"/>
<evidence type="ECO:0000313" key="3">
    <source>
        <dbReference type="Proteomes" id="UP000564806"/>
    </source>
</evidence>
<accession>A0A850ENU9</accession>
<evidence type="ECO:0000313" key="2">
    <source>
        <dbReference type="EMBL" id="NUU61439.1"/>
    </source>
</evidence>
<feature type="region of interest" description="Disordered" evidence="1">
    <location>
        <begin position="15"/>
        <end position="48"/>
    </location>
</feature>
<dbReference type="RefSeq" id="WP_175371957.1">
    <property type="nucleotide sequence ID" value="NZ_JABWCS010000208.1"/>
</dbReference>
<feature type="compositionally biased region" description="Polar residues" evidence="1">
    <location>
        <begin position="15"/>
        <end position="45"/>
    </location>
</feature>
<proteinExistence type="predicted"/>
<dbReference type="EMBL" id="JABWCS010000208">
    <property type="protein sequence ID" value="NUU61439.1"/>
    <property type="molecule type" value="Genomic_DNA"/>
</dbReference>
<organism evidence="2 3">
    <name type="scientific">Paenibacillus agri</name>
    <dbReference type="NCBI Taxonomy" id="2744309"/>
    <lineage>
        <taxon>Bacteria</taxon>
        <taxon>Bacillati</taxon>
        <taxon>Bacillota</taxon>
        <taxon>Bacilli</taxon>
        <taxon>Bacillales</taxon>
        <taxon>Paenibacillaceae</taxon>
        <taxon>Paenibacillus</taxon>
    </lineage>
</organism>
<comment type="caution">
    <text evidence="2">The sequence shown here is derived from an EMBL/GenBank/DDBJ whole genome shotgun (WGS) entry which is preliminary data.</text>
</comment>
<keyword evidence="3" id="KW-1185">Reference proteome</keyword>